<accession>A0A484ANQ4</accession>
<evidence type="ECO:0000313" key="2">
    <source>
        <dbReference type="Proteomes" id="UP000295192"/>
    </source>
</evidence>
<gene>
    <name evidence="1" type="ORF">AWZ03_015284</name>
</gene>
<protein>
    <submittedName>
        <fullName evidence="1">Uncharacterized protein</fullName>
    </submittedName>
</protein>
<reference evidence="1 2" key="1">
    <citation type="journal article" date="2019" name="J. Hered.">
        <title>An Improved Genome Assembly for Drosophila navojoa, the Basal Species in the mojavensis Cluster.</title>
        <authorList>
            <person name="Vanderlinde T."/>
            <person name="Dupim E.G."/>
            <person name="Nazario-Yepiz N.O."/>
            <person name="Carvalho A.B."/>
        </authorList>
    </citation>
    <scope>NUCLEOTIDE SEQUENCE [LARGE SCALE GENOMIC DNA]</scope>
    <source>
        <strain evidence="1">Navoj_Jal97</strain>
        <tissue evidence="1">Whole organism</tissue>
    </source>
</reference>
<sequence>MPLTAKFVRREGWYSLSGYNKMADNTFPNVYTVLSGLAVLDEHAFPVTEDVLSIPLFSRIYKWTLHNTLRHLLQLNATTPAMLPALDSCPSSQSLLHPLPVERSCDDACIVEHWCTCNEFVNVTIKDNMRYLAQMIVTNINMWMLKNRFNQKCQPLILRDVDKVEVKKSDMMQNIVTLRILFRTYPKVGKFRTTLKYNVRLERI</sequence>
<keyword evidence="2" id="KW-1185">Reference proteome</keyword>
<dbReference type="PANTHER" id="PTHR10974:SF9">
    <property type="entry name" value="DUF229 DOMAIN CONTAINING PROTEIN-RELATED"/>
    <property type="match status" value="1"/>
</dbReference>
<dbReference type="InterPro" id="IPR004245">
    <property type="entry name" value="DUF229"/>
</dbReference>
<name>A0A484ANQ4_DRONA</name>
<dbReference type="Pfam" id="PF02995">
    <property type="entry name" value="DUF229"/>
    <property type="match status" value="2"/>
</dbReference>
<feature type="non-terminal residue" evidence="1">
    <location>
        <position position="204"/>
    </location>
</feature>
<dbReference type="OrthoDB" id="413313at2759"/>
<proteinExistence type="predicted"/>
<dbReference type="GO" id="GO:0005615">
    <property type="term" value="C:extracellular space"/>
    <property type="evidence" value="ECO:0007669"/>
    <property type="project" value="TreeGrafter"/>
</dbReference>
<organism evidence="1 2">
    <name type="scientific">Drosophila navojoa</name>
    <name type="common">Fruit fly</name>
    <dbReference type="NCBI Taxonomy" id="7232"/>
    <lineage>
        <taxon>Eukaryota</taxon>
        <taxon>Metazoa</taxon>
        <taxon>Ecdysozoa</taxon>
        <taxon>Arthropoda</taxon>
        <taxon>Hexapoda</taxon>
        <taxon>Insecta</taxon>
        <taxon>Pterygota</taxon>
        <taxon>Neoptera</taxon>
        <taxon>Endopterygota</taxon>
        <taxon>Diptera</taxon>
        <taxon>Brachycera</taxon>
        <taxon>Muscomorpha</taxon>
        <taxon>Ephydroidea</taxon>
        <taxon>Drosophilidae</taxon>
        <taxon>Drosophila</taxon>
    </lineage>
</organism>
<evidence type="ECO:0000313" key="1">
    <source>
        <dbReference type="EMBL" id="TDG38294.1"/>
    </source>
</evidence>
<comment type="caution">
    <text evidence="1">The sequence shown here is derived from an EMBL/GenBank/DDBJ whole genome shotgun (WGS) entry which is preliminary data.</text>
</comment>
<dbReference type="EMBL" id="LSRL02005738">
    <property type="protein sequence ID" value="TDG38294.1"/>
    <property type="molecule type" value="Genomic_DNA"/>
</dbReference>
<dbReference type="AlphaFoldDB" id="A0A484ANQ4"/>
<dbReference type="Proteomes" id="UP000295192">
    <property type="component" value="Unassembled WGS sequence"/>
</dbReference>
<dbReference type="PANTHER" id="PTHR10974">
    <property type="entry name" value="FI08016P-RELATED"/>
    <property type="match status" value="1"/>
</dbReference>